<dbReference type="GeneID" id="20528177"/>
<dbReference type="GO" id="GO:0016887">
    <property type="term" value="F:ATP hydrolysis activity"/>
    <property type="evidence" value="ECO:0007669"/>
    <property type="project" value="TreeGrafter"/>
</dbReference>
<dbReference type="Gene3D" id="3.40.50.300">
    <property type="entry name" value="P-loop containing nucleotide triphosphate hydrolases"/>
    <property type="match status" value="2"/>
</dbReference>
<dbReference type="GO" id="GO:0005524">
    <property type="term" value="F:ATP binding"/>
    <property type="evidence" value="ECO:0007669"/>
    <property type="project" value="UniProtKB-UniRule"/>
</dbReference>
<dbReference type="OrthoDB" id="372624at2759"/>
<keyword evidence="13" id="KW-0539">Nucleus</keyword>
<dbReference type="InterPro" id="IPR027417">
    <property type="entry name" value="P-loop_NTPase"/>
</dbReference>
<evidence type="ECO:0000259" key="17">
    <source>
        <dbReference type="PROSITE" id="PS51192"/>
    </source>
</evidence>
<evidence type="ECO:0000256" key="16">
    <source>
        <dbReference type="SAM" id="MobiDB-lite"/>
    </source>
</evidence>
<dbReference type="InterPro" id="IPR001650">
    <property type="entry name" value="Helicase_C-like"/>
</dbReference>
<evidence type="ECO:0000256" key="5">
    <source>
        <dbReference type="ARBA" id="ARBA00022763"/>
    </source>
</evidence>
<dbReference type="PANTHER" id="PTHR45685:SF2">
    <property type="entry name" value="CHROMATIN-REMODELING ATPASE INO80"/>
    <property type="match status" value="1"/>
</dbReference>
<evidence type="ECO:0000313" key="20">
    <source>
        <dbReference type="EMBL" id="KCV69987.1"/>
    </source>
</evidence>
<feature type="region of interest" description="Disordered" evidence="16">
    <location>
        <begin position="454"/>
        <end position="528"/>
    </location>
</feature>
<evidence type="ECO:0000313" key="21">
    <source>
        <dbReference type="Proteomes" id="UP000030693"/>
    </source>
</evidence>
<dbReference type="PANTHER" id="PTHR45685">
    <property type="entry name" value="HELICASE SRCAP-RELATED"/>
    <property type="match status" value="1"/>
</dbReference>
<dbReference type="SUPFAM" id="SSF52540">
    <property type="entry name" value="P-loop containing nucleoside triphosphate hydrolases"/>
    <property type="match status" value="2"/>
</dbReference>
<dbReference type="FunFam" id="3.40.50.10810:FF:000051">
    <property type="entry name" value="Helicase SWR1"/>
    <property type="match status" value="1"/>
</dbReference>
<dbReference type="RefSeq" id="XP_009495593.1">
    <property type="nucleotide sequence ID" value="XM_009497318.1"/>
</dbReference>
<keyword evidence="11" id="KW-0804">Transcription</keyword>
<evidence type="ECO:0000256" key="7">
    <source>
        <dbReference type="ARBA" id="ARBA00022840"/>
    </source>
</evidence>
<dbReference type="CDD" id="cd18793">
    <property type="entry name" value="SF2_C_SNF"/>
    <property type="match status" value="1"/>
</dbReference>
<comment type="domain">
    <text evidence="14">The DBINO region is involved in binding to DNA.</text>
</comment>
<feature type="region of interest" description="Disordered" evidence="16">
    <location>
        <begin position="648"/>
        <end position="677"/>
    </location>
</feature>
<evidence type="ECO:0000256" key="2">
    <source>
        <dbReference type="ARBA" id="ARBA00007025"/>
    </source>
</evidence>
<evidence type="ECO:0000256" key="14">
    <source>
        <dbReference type="RuleBase" id="RU368001"/>
    </source>
</evidence>
<keyword evidence="4" id="KW-0547">Nucleotide-binding</keyword>
<proteinExistence type="inferred from homology"/>
<dbReference type="GO" id="GO:0031011">
    <property type="term" value="C:Ino80 complex"/>
    <property type="evidence" value="ECO:0007669"/>
    <property type="project" value="UniProtKB-UniRule"/>
</dbReference>
<feature type="region of interest" description="Disordered" evidence="16">
    <location>
        <begin position="552"/>
        <end position="632"/>
    </location>
</feature>
<comment type="function">
    <text evidence="14">ATPase component of the INO80 complex which remodels chromatin by shifting nucleosomes and is involved in DNA repair.</text>
</comment>
<keyword evidence="8" id="KW-0805">Transcription regulation</keyword>
<protein>
    <recommendedName>
        <fullName evidence="3 14">Chromatin-remodeling ATPase INO80</fullName>
        <ecNumber evidence="14">3.6.4.-</ecNumber>
    </recommendedName>
</protein>
<evidence type="ECO:0000256" key="1">
    <source>
        <dbReference type="ARBA" id="ARBA00004123"/>
    </source>
</evidence>
<dbReference type="InterPro" id="IPR050520">
    <property type="entry name" value="INO80/SWR1_helicase"/>
</dbReference>
<dbReference type="GO" id="GO:0006281">
    <property type="term" value="P:DNA repair"/>
    <property type="evidence" value="ECO:0007669"/>
    <property type="project" value="UniProtKB-UniRule"/>
</dbReference>
<dbReference type="Pfam" id="PF00176">
    <property type="entry name" value="SNF2-rel_dom"/>
    <property type="match status" value="1"/>
</dbReference>
<comment type="subunit">
    <text evidence="14">Component of the INO80 chromatin-remodeling complex.</text>
</comment>
<dbReference type="EMBL" id="KB932205">
    <property type="protein sequence ID" value="KCV69987.1"/>
    <property type="molecule type" value="Genomic_DNA"/>
</dbReference>
<accession>A0A058Z918</accession>
<dbReference type="SMART" id="SM00490">
    <property type="entry name" value="HELICc"/>
    <property type="match status" value="1"/>
</dbReference>
<keyword evidence="12 14" id="KW-0234">DNA repair</keyword>
<keyword evidence="10" id="KW-0010">Activator</keyword>
<dbReference type="InterPro" id="IPR049730">
    <property type="entry name" value="SNF2/RAD54-like_C"/>
</dbReference>
<evidence type="ECO:0000256" key="11">
    <source>
        <dbReference type="ARBA" id="ARBA00023163"/>
    </source>
</evidence>
<gene>
    <name evidence="20" type="ORF">H696_03452</name>
</gene>
<keyword evidence="7 14" id="KW-0067">ATP-binding</keyword>
<feature type="domain" description="DBINO" evidence="19">
    <location>
        <begin position="748"/>
        <end position="873"/>
    </location>
</feature>
<dbReference type="STRING" id="691883.A0A058Z918"/>
<feature type="region of interest" description="Disordered" evidence="16">
    <location>
        <begin position="394"/>
        <end position="415"/>
    </location>
</feature>
<evidence type="ECO:0000256" key="4">
    <source>
        <dbReference type="ARBA" id="ARBA00022741"/>
    </source>
</evidence>
<feature type="compositionally biased region" description="Low complexity" evidence="16">
    <location>
        <begin position="656"/>
        <end position="668"/>
    </location>
</feature>
<evidence type="ECO:0000259" key="19">
    <source>
        <dbReference type="PROSITE" id="PS51413"/>
    </source>
</evidence>
<feature type="compositionally biased region" description="Low complexity" evidence="16">
    <location>
        <begin position="596"/>
        <end position="618"/>
    </location>
</feature>
<evidence type="ECO:0000256" key="10">
    <source>
        <dbReference type="ARBA" id="ARBA00023159"/>
    </source>
</evidence>
<evidence type="ECO:0000256" key="3">
    <source>
        <dbReference type="ARBA" id="ARBA00019805"/>
    </source>
</evidence>
<dbReference type="InterPro" id="IPR020838">
    <property type="entry name" value="DBINO"/>
</dbReference>
<evidence type="ECO:0000256" key="6">
    <source>
        <dbReference type="ARBA" id="ARBA00022801"/>
    </source>
</evidence>
<feature type="region of interest" description="Disordered" evidence="16">
    <location>
        <begin position="1984"/>
        <end position="2005"/>
    </location>
</feature>
<dbReference type="GO" id="GO:0003677">
    <property type="term" value="F:DNA binding"/>
    <property type="evidence" value="ECO:0007669"/>
    <property type="project" value="UniProtKB-UniRule"/>
</dbReference>
<feature type="domain" description="Helicase C-terminal" evidence="18">
    <location>
        <begin position="1834"/>
        <end position="1989"/>
    </location>
</feature>
<evidence type="ECO:0000256" key="13">
    <source>
        <dbReference type="ARBA" id="ARBA00023242"/>
    </source>
</evidence>
<keyword evidence="6 14" id="KW-0378">Hydrolase</keyword>
<feature type="compositionally biased region" description="Low complexity" evidence="16">
    <location>
        <begin position="495"/>
        <end position="517"/>
    </location>
</feature>
<dbReference type="InterPro" id="IPR038718">
    <property type="entry name" value="SNF2-like_sf"/>
</dbReference>
<keyword evidence="21" id="KW-1185">Reference proteome</keyword>
<feature type="compositionally biased region" description="Low complexity" evidence="16">
    <location>
        <begin position="552"/>
        <end position="565"/>
    </location>
</feature>
<evidence type="ECO:0000259" key="18">
    <source>
        <dbReference type="PROSITE" id="PS51194"/>
    </source>
</evidence>
<feature type="compositionally biased region" description="Pro residues" evidence="16">
    <location>
        <begin position="112"/>
        <end position="124"/>
    </location>
</feature>
<feature type="region of interest" description="Disordered" evidence="16">
    <location>
        <begin position="66"/>
        <end position="126"/>
    </location>
</feature>
<keyword evidence="5 14" id="KW-0227">DNA damage</keyword>
<evidence type="ECO:0000256" key="8">
    <source>
        <dbReference type="ARBA" id="ARBA00023015"/>
    </source>
</evidence>
<feature type="compositionally biased region" description="Low complexity" evidence="16">
    <location>
        <begin position="20"/>
        <end position="51"/>
    </location>
</feature>
<comment type="subcellular location">
    <subcellularLocation>
        <location evidence="1 14">Nucleus</location>
    </subcellularLocation>
</comment>
<dbReference type="GO" id="GO:0006338">
    <property type="term" value="P:chromatin remodeling"/>
    <property type="evidence" value="ECO:0007669"/>
    <property type="project" value="UniProtKB-UniRule"/>
</dbReference>
<dbReference type="Pfam" id="PF13892">
    <property type="entry name" value="DBINO"/>
    <property type="match status" value="1"/>
</dbReference>
<organism evidence="20">
    <name type="scientific">Fonticula alba</name>
    <name type="common">Slime mold</name>
    <dbReference type="NCBI Taxonomy" id="691883"/>
    <lineage>
        <taxon>Eukaryota</taxon>
        <taxon>Rotosphaerida</taxon>
        <taxon>Fonticulaceae</taxon>
        <taxon>Fonticula</taxon>
    </lineage>
</organism>
<dbReference type="Pfam" id="PF00271">
    <property type="entry name" value="Helicase_C"/>
    <property type="match status" value="1"/>
</dbReference>
<sequence>MAATYAPGFFCRPSWPPVRSTPSSLAGSPLSSAGGLFGPPSASSGSPLGAAGAGSLLTSALSFLSTKTRPTGGAPASASPSPQPPAPVRAQAPSSQSSGGPGPGAPGAFSPGPSPAASPAPGPPVADALSTAVRLRSQRAMRARAVTFNLVFDAEGDLAADRGWAILASGDSGSAGPGPGSGIGGSARPLLASRLRTAKASQALLVDQLLEQHLNHRQADRETGWLRAVTTLAEVQRHTAGAPGDPLGAPFSYGMSVRPGLPRDSFELFTHWPVGYREDVWLDVATEALADPLLAVMAQASRPLGRHYAPTAADGPPEHMLTAGYRPACALSSQRYVIRRLARARELRRASLAADRLFMASHRPAFETVITEALSQRRAARSRPLVLRPGLLPSEAGFLTRGTGPRPAGPGQPAPRTLFCDMADGVAVAASRRTAELESDDDWAEYDRLLAAARAPGPGGAGPAGPAGPAALPAPGPRPGTEQEATPELAPGEDTSAASGTASAGTTSAPAAGPASTDEPPAPISFSLAGDLSDSELVLGSVDLFGSDLEEGSAASSVSSGSESDGPGDKRPRPGGASSLAGPADPTARPAKKPKSSASGAAAAGASGGVSASGPGSAKRLKDSAGAAGGGPGGRVIRDAFAVLKSATQGTGAGGPAVSASSSSLERSPSPDPNDPEQMAAIERRRAERQWSAFVRNDVLRAARVHSSSHLHRRLNARRVALVCVREVRRTGFSSGSSLSLGLPAPLLAGVSQVDPAPAAISSAAAAAAAGGGLLPVSLAAGSPLVGVATGVAPRRGRTLVTTSRRLARDVLAHWRRHEREEREARRRYEREEAERLRLEEEAREERRQRNKLNFLITQTELYAHFIQRKSTKVAEAGATPGPDASDAPSPALGGVDIESMDFSTMDESDLQRAAAQGAMSHVAAHHSRVRAFDSTSGRVAGAGAGAAAAAAGGSNAQEQFDQLGFDLTAPSTLTEAPSVTQPKMLTCRLKSYQLKGLSWLYNLHEQGINGILADEMGLGKTVQSISVLAHLAEKHQVWGPFIVVTPATTLHNWTNELHNFCPDFRVLPYWGDRGDRATLRRYWQGVGQDPSGPRRRGVFSGIDVLGRRDSPFHVIVTSYQIAVMDEQFLRPIRWEYMILDEAQAVKSSTSLRWNTLLKFNCRNRLLLTGTPIQNSMQELWALLHFIMPLMFDSHKEFSEWFSKDIEGNAGERGDSVNAHQLARLHMILKPFMLRRVKRDVENELGEKIMVDRYCVMTPRQRRLYQGLQDKLSISDLLQSSSSLSAAQSAFNDDDSGLNPTAGGSGSGANYLLNLVMQCRKVSCHPDLLDSREESEPYRMIPLPRQYAIDLAPGPMPPGLVVDFGLPAPPVSGPISLALPGCVLVSGDAGQLVAGGIGPAFGGQYADAPPSSGPLCPYRSPTQQDAMDSLPPGHIRPGHLIVSRGFFLRSPRTLANVAAPAVCIWSPPAPEAAGRAAYLTAGVGSLARLSGGYSPAEVQRLAESSLFERFLHLLATHEERATLAWYHEHQASPMATHTASPDGAPSSDALLVLETSQADHLMADAETMDGAPAGEAPALPRHLLSMLNVTGAAEATRTGPRTAGLSERAITSSPALAALCSVSADLLHQEYTYHGRFEGLYQPAAAVCAVVPAIRQPGRAADLEPDRRRALGACLGLDAALAASMPPTRPHAAALSRAVVVHPGGPAEGLSAATGGLAATGGHFRRGAPVSPAGPASAWFSLARLPPGALQQPDNGPLPGSEAAAQAHYRAVATDCLGLDQHAADAWASPGARGLATGGLIGDRRRAFGPTQSLSFVQCPSVEDLIHDSGKLRLLDQLLAELYAGRHRVLIFCQLVTMIDLLERFMVFRGYRFFRLDGSTRIEDRRDMVSEFQTNDDIFAFLISTRAGNSGINLTAADTVIFYESDWNPTVDQQAMDRVHRLGQTKQVTVYRLITRDTIEERILLSAGQKHEIQKVVIQGGDFQMDHMPGPPTDTEGTGAEAPAA</sequence>
<name>A0A058Z918_FONAL</name>
<evidence type="ECO:0000256" key="9">
    <source>
        <dbReference type="ARBA" id="ARBA00023125"/>
    </source>
</evidence>
<keyword evidence="15" id="KW-0175">Coiled coil</keyword>
<evidence type="ECO:0000256" key="15">
    <source>
        <dbReference type="SAM" id="Coils"/>
    </source>
</evidence>
<dbReference type="PROSITE" id="PS51413">
    <property type="entry name" value="DBINO"/>
    <property type="match status" value="1"/>
</dbReference>
<feature type="region of interest" description="Disordered" evidence="16">
    <location>
        <begin position="12"/>
        <end position="51"/>
    </location>
</feature>
<comment type="catalytic activity">
    <reaction evidence="14">
        <text>ATP + H2O = ADP + phosphate + H(+)</text>
        <dbReference type="Rhea" id="RHEA:13065"/>
        <dbReference type="ChEBI" id="CHEBI:15377"/>
        <dbReference type="ChEBI" id="CHEBI:15378"/>
        <dbReference type="ChEBI" id="CHEBI:30616"/>
        <dbReference type="ChEBI" id="CHEBI:43474"/>
        <dbReference type="ChEBI" id="CHEBI:456216"/>
    </reaction>
</comment>
<keyword evidence="9 14" id="KW-0238">DNA-binding</keyword>
<reference evidence="20" key="1">
    <citation type="submission" date="2013-04" db="EMBL/GenBank/DDBJ databases">
        <title>The Genome Sequence of Fonticula alba ATCC 38817.</title>
        <authorList>
            <consortium name="The Broad Institute Genomics Platform"/>
            <person name="Russ C."/>
            <person name="Cuomo C."/>
            <person name="Burger G."/>
            <person name="Gray M.W."/>
            <person name="Holland P.W.H."/>
            <person name="King N."/>
            <person name="Lang F.B.F."/>
            <person name="Roger A.J."/>
            <person name="Ruiz-Trillo I."/>
            <person name="Brown M."/>
            <person name="Walker B."/>
            <person name="Young S."/>
            <person name="Zeng Q."/>
            <person name="Gargeya S."/>
            <person name="Fitzgerald M."/>
            <person name="Haas B."/>
            <person name="Abouelleil A."/>
            <person name="Allen A.W."/>
            <person name="Alvarado L."/>
            <person name="Arachchi H.M."/>
            <person name="Berlin A.M."/>
            <person name="Chapman S.B."/>
            <person name="Gainer-Dewar J."/>
            <person name="Goldberg J."/>
            <person name="Griggs A."/>
            <person name="Gujja S."/>
            <person name="Hansen M."/>
            <person name="Howarth C."/>
            <person name="Imamovic A."/>
            <person name="Ireland A."/>
            <person name="Larimer J."/>
            <person name="McCowan C."/>
            <person name="Murphy C."/>
            <person name="Pearson M."/>
            <person name="Poon T.W."/>
            <person name="Priest M."/>
            <person name="Roberts A."/>
            <person name="Saif S."/>
            <person name="Shea T."/>
            <person name="Sisk P."/>
            <person name="Sykes S."/>
            <person name="Wortman J."/>
            <person name="Nusbaum C."/>
            <person name="Birren B."/>
        </authorList>
    </citation>
    <scope>NUCLEOTIDE SEQUENCE [LARGE SCALE GENOMIC DNA]</scope>
    <source>
        <strain evidence="20">ATCC 38817</strain>
    </source>
</reference>
<feature type="compositionally biased region" description="Low complexity" evidence="16">
    <location>
        <begin position="88"/>
        <end position="98"/>
    </location>
</feature>
<dbReference type="SMART" id="SM00487">
    <property type="entry name" value="DEXDc"/>
    <property type="match status" value="1"/>
</dbReference>
<dbReference type="GO" id="GO:0042393">
    <property type="term" value="F:histone binding"/>
    <property type="evidence" value="ECO:0007669"/>
    <property type="project" value="TreeGrafter"/>
</dbReference>
<evidence type="ECO:0000256" key="12">
    <source>
        <dbReference type="ARBA" id="ARBA00023204"/>
    </source>
</evidence>
<dbReference type="PROSITE" id="PS51192">
    <property type="entry name" value="HELICASE_ATP_BIND_1"/>
    <property type="match status" value="1"/>
</dbReference>
<dbReference type="EC" id="3.6.4.-" evidence="14"/>
<dbReference type="Proteomes" id="UP000030693">
    <property type="component" value="Unassembled WGS sequence"/>
</dbReference>
<dbReference type="PROSITE" id="PS51194">
    <property type="entry name" value="HELICASE_CTER"/>
    <property type="match status" value="1"/>
</dbReference>
<feature type="domain" description="Helicase ATP-binding" evidence="17">
    <location>
        <begin position="1002"/>
        <end position="1190"/>
    </location>
</feature>
<dbReference type="InterPro" id="IPR000330">
    <property type="entry name" value="SNF2_N"/>
</dbReference>
<feature type="coiled-coil region" evidence="15">
    <location>
        <begin position="815"/>
        <end position="856"/>
    </location>
</feature>
<comment type="similarity">
    <text evidence="2 14">Belongs to the SNF2/RAD54 helicase family.</text>
</comment>
<dbReference type="Gene3D" id="3.40.50.10810">
    <property type="entry name" value="Tandem AAA-ATPase domain"/>
    <property type="match status" value="1"/>
</dbReference>
<dbReference type="InterPro" id="IPR014001">
    <property type="entry name" value="Helicase_ATP-bd"/>
</dbReference>
<dbReference type="eggNOG" id="KOG0388">
    <property type="taxonomic scope" value="Eukaryota"/>
</dbReference>